<dbReference type="InterPro" id="IPR017861">
    <property type="entry name" value="KAE1/TsaD"/>
</dbReference>
<dbReference type="EC" id="2.3.1.234" evidence="8"/>
<reference evidence="10" key="1">
    <citation type="journal article" date="2020" name="mSystems">
        <title>Genome- and Community-Level Interaction Insights into Carbon Utilization and Element Cycling Functions of Hydrothermarchaeota in Hydrothermal Sediment.</title>
        <authorList>
            <person name="Zhou Z."/>
            <person name="Liu Y."/>
            <person name="Xu W."/>
            <person name="Pan J."/>
            <person name="Luo Z.H."/>
            <person name="Li M."/>
        </authorList>
    </citation>
    <scope>NUCLEOTIDE SEQUENCE [LARGE SCALE GENOMIC DNA]</scope>
    <source>
        <strain evidence="10">SpSt-573</strain>
    </source>
</reference>
<dbReference type="InterPro" id="IPR022450">
    <property type="entry name" value="TsaD"/>
</dbReference>
<organism evidence="10">
    <name type="scientific">Anaerolinea thermolimosa</name>
    <dbReference type="NCBI Taxonomy" id="229919"/>
    <lineage>
        <taxon>Bacteria</taxon>
        <taxon>Bacillati</taxon>
        <taxon>Chloroflexota</taxon>
        <taxon>Anaerolineae</taxon>
        <taxon>Anaerolineales</taxon>
        <taxon>Anaerolineaceae</taxon>
        <taxon>Anaerolinea</taxon>
    </lineage>
</organism>
<dbReference type="GO" id="GO:0005506">
    <property type="term" value="F:iron ion binding"/>
    <property type="evidence" value="ECO:0007669"/>
    <property type="project" value="UniProtKB-UniRule"/>
</dbReference>
<comment type="similarity">
    <text evidence="8">Belongs to the KAE1 / TsaD family.</text>
</comment>
<comment type="catalytic activity">
    <reaction evidence="7 8">
        <text>L-threonylcarbamoyladenylate + adenosine(37) in tRNA = N(6)-L-threonylcarbamoyladenosine(37) in tRNA + AMP + H(+)</text>
        <dbReference type="Rhea" id="RHEA:37059"/>
        <dbReference type="Rhea" id="RHEA-COMP:10162"/>
        <dbReference type="Rhea" id="RHEA-COMP:10163"/>
        <dbReference type="ChEBI" id="CHEBI:15378"/>
        <dbReference type="ChEBI" id="CHEBI:73682"/>
        <dbReference type="ChEBI" id="CHEBI:74411"/>
        <dbReference type="ChEBI" id="CHEBI:74418"/>
        <dbReference type="ChEBI" id="CHEBI:456215"/>
        <dbReference type="EC" id="2.3.1.234"/>
    </reaction>
</comment>
<dbReference type="FunFam" id="3.30.420.40:FF:000012">
    <property type="entry name" value="tRNA N6-adenosine threonylcarbamoyltransferase"/>
    <property type="match status" value="1"/>
</dbReference>
<feature type="binding site" evidence="8">
    <location>
        <begin position="150"/>
        <end position="154"/>
    </location>
    <ligand>
        <name>substrate</name>
    </ligand>
</feature>
<feature type="binding site" evidence="8">
    <location>
        <position position="124"/>
    </location>
    <ligand>
        <name>Fe cation</name>
        <dbReference type="ChEBI" id="CHEBI:24875"/>
    </ligand>
</feature>
<dbReference type="Gene3D" id="3.30.420.40">
    <property type="match status" value="2"/>
</dbReference>
<keyword evidence="3 8" id="KW-0819">tRNA processing</keyword>
<keyword evidence="2 8" id="KW-0808">Transferase</keyword>
<dbReference type="PRINTS" id="PR00789">
    <property type="entry name" value="OSIALOPTASE"/>
</dbReference>
<dbReference type="SUPFAM" id="SSF53067">
    <property type="entry name" value="Actin-like ATPase domain"/>
    <property type="match status" value="2"/>
</dbReference>
<dbReference type="HAMAP" id="MF_01445">
    <property type="entry name" value="TsaD"/>
    <property type="match status" value="1"/>
</dbReference>
<feature type="binding site" evidence="8">
    <location>
        <position position="196"/>
    </location>
    <ligand>
        <name>substrate</name>
    </ligand>
</feature>
<dbReference type="NCBIfam" id="TIGR00329">
    <property type="entry name" value="gcp_kae1"/>
    <property type="match status" value="1"/>
</dbReference>
<dbReference type="CDD" id="cd24133">
    <property type="entry name" value="ASKHA_NBD_TsaD_bac"/>
    <property type="match status" value="1"/>
</dbReference>
<keyword evidence="5 8" id="KW-0408">Iron</keyword>
<evidence type="ECO:0000313" key="10">
    <source>
        <dbReference type="EMBL" id="HGS21191.1"/>
    </source>
</evidence>
<feature type="binding site" evidence="8">
    <location>
        <position position="183"/>
    </location>
    <ligand>
        <name>substrate</name>
    </ligand>
</feature>
<dbReference type="Pfam" id="PF00814">
    <property type="entry name" value="TsaD"/>
    <property type="match status" value="1"/>
</dbReference>
<dbReference type="PANTHER" id="PTHR11735">
    <property type="entry name" value="TRNA N6-ADENOSINE THREONYLCARBAMOYLTRANSFERASE"/>
    <property type="match status" value="1"/>
</dbReference>
<feature type="binding site" evidence="8">
    <location>
        <position position="289"/>
    </location>
    <ligand>
        <name>substrate</name>
    </ligand>
</feature>
<gene>
    <name evidence="8 10" type="primary">tsaD</name>
    <name evidence="10" type="ORF">ENT37_04900</name>
</gene>
<dbReference type="EMBL" id="DSYK01000252">
    <property type="protein sequence ID" value="HGS21191.1"/>
    <property type="molecule type" value="Genomic_DNA"/>
</dbReference>
<dbReference type="InterPro" id="IPR000905">
    <property type="entry name" value="Gcp-like_dom"/>
</dbReference>
<evidence type="ECO:0000259" key="9">
    <source>
        <dbReference type="Pfam" id="PF00814"/>
    </source>
</evidence>
<accession>A0A7C4KJ13</accession>
<feature type="domain" description="Gcp-like" evidence="9">
    <location>
        <begin position="33"/>
        <end position="320"/>
    </location>
</feature>
<dbReference type="GO" id="GO:0002949">
    <property type="term" value="P:tRNA threonylcarbamoyladenosine modification"/>
    <property type="evidence" value="ECO:0007669"/>
    <property type="project" value="UniProtKB-UniRule"/>
</dbReference>
<evidence type="ECO:0000256" key="1">
    <source>
        <dbReference type="ARBA" id="ARBA00022490"/>
    </source>
</evidence>
<dbReference type="NCBIfam" id="TIGR03723">
    <property type="entry name" value="T6A_TsaD_YgjD"/>
    <property type="match status" value="1"/>
</dbReference>
<keyword evidence="1 8" id="KW-0963">Cytoplasm</keyword>
<evidence type="ECO:0000256" key="5">
    <source>
        <dbReference type="ARBA" id="ARBA00023004"/>
    </source>
</evidence>
<comment type="subcellular location">
    <subcellularLocation>
        <location evidence="8">Cytoplasm</location>
    </subcellularLocation>
</comment>
<evidence type="ECO:0000256" key="4">
    <source>
        <dbReference type="ARBA" id="ARBA00022723"/>
    </source>
</evidence>
<dbReference type="GO" id="GO:0005737">
    <property type="term" value="C:cytoplasm"/>
    <property type="evidence" value="ECO:0007669"/>
    <property type="project" value="UniProtKB-SubCell"/>
</dbReference>
<evidence type="ECO:0000256" key="7">
    <source>
        <dbReference type="ARBA" id="ARBA00048117"/>
    </source>
</evidence>
<comment type="caution">
    <text evidence="8">Lacks conserved residue(s) required for the propagation of feature annotation.</text>
</comment>
<evidence type="ECO:0000256" key="8">
    <source>
        <dbReference type="HAMAP-Rule" id="MF_01445"/>
    </source>
</evidence>
<comment type="function">
    <text evidence="8">Required for the formation of a threonylcarbamoyl group on adenosine at position 37 (t(6)A37) in tRNAs that read codons beginning with adenine. Is involved in the transfer of the threonylcarbamoyl moiety of threonylcarbamoyl-AMP (TC-AMP) to the N6 group of A37, together with TsaE and TsaB. TsaD likely plays a direct catalytic role in this reaction.</text>
</comment>
<protein>
    <recommendedName>
        <fullName evidence="8">tRNA N6-adenosine threonylcarbamoyltransferase</fullName>
        <ecNumber evidence="8">2.3.1.234</ecNumber>
    </recommendedName>
    <alternativeName>
        <fullName evidence="8">N6-L-threonylcarbamoyladenine synthase</fullName>
        <shortName evidence="8">t(6)A synthase</shortName>
    </alternativeName>
    <alternativeName>
        <fullName evidence="8">t(6)A37 threonylcarbamoyladenosine biosynthesis protein TsaD</fullName>
    </alternativeName>
    <alternativeName>
        <fullName evidence="8">tRNA threonylcarbamoyladenosine biosynthesis protein TsaD</fullName>
    </alternativeName>
</protein>
<sequence length="346" mass="36853">MRQSQSYTSARILGIESSCDETAAAVLENGRSLLSSVVASQIDIHGQYGGVFPEVASRQHIKTVFTVIEQALQQAHLSLSDVDAIAVTRGPGLAGSLVVGMNAAKGLALGANLPLLGINHLEGHIYSAWVQPSGPRILPPEPKFPLLALLVSGGHTELILMKEHVTYQRLGGTQDDAAGEAFDKVARLLGLPYPGGPSIQEAAEQGSPTAFAFPRARMEGGWNFSFSGLKTAVLRVVKELEATGKPLPVSDLAASFQAAVVDILFTKTLKAARQFDVRDIVLAGGVSANRALRQAFLAQNEFKVHIPDLALCTDNAAMIAAAGYYRFIKGYRDSLDLDVLPTWPLS</sequence>
<keyword evidence="6 8" id="KW-0012">Acyltransferase</keyword>
<feature type="binding site" evidence="8">
    <location>
        <position position="120"/>
    </location>
    <ligand>
        <name>Fe cation</name>
        <dbReference type="ChEBI" id="CHEBI:24875"/>
    </ligand>
</feature>
<comment type="cofactor">
    <cofactor evidence="8">
        <name>Fe(2+)</name>
        <dbReference type="ChEBI" id="CHEBI:29033"/>
    </cofactor>
    <text evidence="8">Binds 1 Fe(2+) ion per subunit.</text>
</comment>
<dbReference type="FunFam" id="3.30.420.40:FF:000040">
    <property type="entry name" value="tRNA N6-adenosine threonylcarbamoyltransferase"/>
    <property type="match status" value="1"/>
</dbReference>
<comment type="caution">
    <text evidence="10">The sequence shown here is derived from an EMBL/GenBank/DDBJ whole genome shotgun (WGS) entry which is preliminary data.</text>
</comment>
<keyword evidence="4 8" id="KW-0479">Metal-binding</keyword>
<dbReference type="GO" id="GO:0061711">
    <property type="term" value="F:tRNA N(6)-L-threonylcarbamoyladenine synthase activity"/>
    <property type="evidence" value="ECO:0007669"/>
    <property type="project" value="UniProtKB-EC"/>
</dbReference>
<feature type="binding site" evidence="8">
    <location>
        <position position="314"/>
    </location>
    <ligand>
        <name>Fe cation</name>
        <dbReference type="ChEBI" id="CHEBI:24875"/>
    </ligand>
</feature>
<evidence type="ECO:0000256" key="6">
    <source>
        <dbReference type="ARBA" id="ARBA00023315"/>
    </source>
</evidence>
<dbReference type="InterPro" id="IPR043129">
    <property type="entry name" value="ATPase_NBD"/>
</dbReference>
<proteinExistence type="inferred from homology"/>
<evidence type="ECO:0000256" key="3">
    <source>
        <dbReference type="ARBA" id="ARBA00022694"/>
    </source>
</evidence>
<evidence type="ECO:0000256" key="2">
    <source>
        <dbReference type="ARBA" id="ARBA00022679"/>
    </source>
</evidence>
<name>A0A7C4KJ13_9CHLR</name>
<dbReference type="AlphaFoldDB" id="A0A7C4KJ13"/>
<dbReference type="PANTHER" id="PTHR11735:SF6">
    <property type="entry name" value="TRNA N6-ADENOSINE THREONYLCARBAMOYLTRANSFERASE, MITOCHONDRIAL"/>
    <property type="match status" value="1"/>
</dbReference>